<protein>
    <submittedName>
        <fullName evidence="2">DUF4097 domain-containing protein</fullName>
    </submittedName>
</protein>
<accession>A0ABX0HG84</accession>
<proteinExistence type="predicted"/>
<keyword evidence="3" id="KW-1185">Reference proteome</keyword>
<feature type="domain" description="DUF4097" evidence="1">
    <location>
        <begin position="121"/>
        <end position="217"/>
    </location>
</feature>
<dbReference type="PANTHER" id="PTHR34094">
    <property type="match status" value="1"/>
</dbReference>
<name>A0ABX0HG84_9BACT</name>
<evidence type="ECO:0000313" key="3">
    <source>
        <dbReference type="Proteomes" id="UP000649799"/>
    </source>
</evidence>
<evidence type="ECO:0000313" key="2">
    <source>
        <dbReference type="EMBL" id="NHE59978.1"/>
    </source>
</evidence>
<dbReference type="Pfam" id="PF13349">
    <property type="entry name" value="DUF4097"/>
    <property type="match status" value="1"/>
</dbReference>
<dbReference type="RefSeq" id="WP_166151888.1">
    <property type="nucleotide sequence ID" value="NZ_JAANYN010000023.1"/>
</dbReference>
<dbReference type="EMBL" id="JAANYN010000023">
    <property type="protein sequence ID" value="NHE59978.1"/>
    <property type="molecule type" value="Genomic_DNA"/>
</dbReference>
<dbReference type="PANTHER" id="PTHR34094:SF1">
    <property type="entry name" value="PROTEIN FAM185A"/>
    <property type="match status" value="1"/>
</dbReference>
<organism evidence="2 3">
    <name type="scientific">Cyclobacterium plantarum</name>
    <dbReference type="NCBI Taxonomy" id="2716263"/>
    <lineage>
        <taxon>Bacteria</taxon>
        <taxon>Pseudomonadati</taxon>
        <taxon>Bacteroidota</taxon>
        <taxon>Cytophagia</taxon>
        <taxon>Cytophagales</taxon>
        <taxon>Cyclobacteriaceae</taxon>
        <taxon>Cyclobacterium</taxon>
    </lineage>
</organism>
<dbReference type="InterPro" id="IPR025164">
    <property type="entry name" value="Toastrack_DUF4097"/>
</dbReference>
<reference evidence="2 3" key="1">
    <citation type="submission" date="2020-03" db="EMBL/GenBank/DDBJ databases">
        <title>Cyclobacterium plantarum sp. nov., a marine bacterium isolated from a coastal-marine wetland.</title>
        <authorList>
            <person name="Sanchez-Porro C."/>
            <person name="Ventosa A."/>
            <person name="Amoozegar M."/>
        </authorList>
    </citation>
    <scope>NUCLEOTIDE SEQUENCE [LARGE SCALE GENOMIC DNA]</scope>
    <source>
        <strain evidence="2 3">GBPx2</strain>
    </source>
</reference>
<sequence length="328" mass="34965">MKTLRGKQEKKVWNFYFPFQKHLNVSGALLLSIILFTSCLDPQLETLVDYEESFAGITAIEVEAGSLPVEYVGSPDEEDVYLDALLRSNVNGGKNISYQVIENKLYVSFDQNGLGRGRSKGHIRLSGPIQMSLQLQAGSGEVFAENVVGDRVHLEVNSGRVGARNLEATEVFLAASSGEVLADNIKGNTIADLSSGKLTLRQVEGNLDATSSSGNMEFQGVKGLLNAKLSSGNIDMEQVEALGSVTLSSGKATGRDIGLSEHTFFKASSGNISIQTNSNIAAFNYEIHAGSGRVKVGESESSGTLKIMNGSAHTIKGEVSSGKIEIVN</sequence>
<evidence type="ECO:0000259" key="1">
    <source>
        <dbReference type="Pfam" id="PF13349"/>
    </source>
</evidence>
<comment type="caution">
    <text evidence="2">The sequence shown here is derived from an EMBL/GenBank/DDBJ whole genome shotgun (WGS) entry which is preliminary data.</text>
</comment>
<dbReference type="Proteomes" id="UP000649799">
    <property type="component" value="Unassembled WGS sequence"/>
</dbReference>
<gene>
    <name evidence="2" type="ORF">G9Q97_24510</name>
</gene>